<sequence length="90" mass="9716">MLISFLPVFLMPVLGDLGFAGSTFSDADFGVTGIFLGSLANWGGTTYVTVGIFAVLAVMLVLTFVQKDKKQVINIIILALIIKLKPCFHH</sequence>
<gene>
    <name evidence="2" type="ORF">GIY09_00865</name>
</gene>
<evidence type="ECO:0000313" key="2">
    <source>
        <dbReference type="EMBL" id="MRI84452.1"/>
    </source>
</evidence>
<keyword evidence="1" id="KW-0472">Membrane</keyword>
<reference evidence="2 3" key="1">
    <citation type="submission" date="2019-11" db="EMBL/GenBank/DDBJ databases">
        <title>Characterisation of Fundicoccus ignavus gen. nov. sp. nov., a novel genus of the family Aerococcaceae isolated from bulk tank milk.</title>
        <authorList>
            <person name="Siebert A."/>
            <person name="Huptas C."/>
            <person name="Wenning M."/>
            <person name="Scherer S."/>
            <person name="Doll E.V."/>
        </authorList>
    </citation>
    <scope>NUCLEOTIDE SEQUENCE [LARGE SCALE GENOMIC DNA]</scope>
    <source>
        <strain evidence="2 3">WS4759</strain>
    </source>
</reference>
<dbReference type="EMBL" id="WJQS01000001">
    <property type="protein sequence ID" value="MRI84452.1"/>
    <property type="molecule type" value="Genomic_DNA"/>
</dbReference>
<name>A0A6I2GF20_9LACT</name>
<dbReference type="AlphaFoldDB" id="A0A6I2GF20"/>
<evidence type="ECO:0000313" key="3">
    <source>
        <dbReference type="Proteomes" id="UP000430975"/>
    </source>
</evidence>
<comment type="caution">
    <text evidence="2">The sequence shown here is derived from an EMBL/GenBank/DDBJ whole genome shotgun (WGS) entry which is preliminary data.</text>
</comment>
<organism evidence="2 3">
    <name type="scientific">Fundicoccus ignavus</name>
    <dbReference type="NCBI Taxonomy" id="2664442"/>
    <lineage>
        <taxon>Bacteria</taxon>
        <taxon>Bacillati</taxon>
        <taxon>Bacillota</taxon>
        <taxon>Bacilli</taxon>
        <taxon>Lactobacillales</taxon>
        <taxon>Aerococcaceae</taxon>
        <taxon>Fundicoccus</taxon>
    </lineage>
</organism>
<evidence type="ECO:0000256" key="1">
    <source>
        <dbReference type="SAM" id="Phobius"/>
    </source>
</evidence>
<feature type="transmembrane region" description="Helical" evidence="1">
    <location>
        <begin position="44"/>
        <end position="65"/>
    </location>
</feature>
<keyword evidence="1" id="KW-1133">Transmembrane helix</keyword>
<keyword evidence="3" id="KW-1185">Reference proteome</keyword>
<proteinExistence type="predicted"/>
<keyword evidence="1" id="KW-0812">Transmembrane</keyword>
<dbReference type="Proteomes" id="UP000430975">
    <property type="component" value="Unassembled WGS sequence"/>
</dbReference>
<accession>A0A6I2GF20</accession>
<protein>
    <submittedName>
        <fullName evidence="2">Uncharacterized protein</fullName>
    </submittedName>
</protein>